<dbReference type="EMBL" id="HBEF01012628">
    <property type="protein sequence ID" value="CAD8335816.1"/>
    <property type="molecule type" value="Transcribed_RNA"/>
</dbReference>
<dbReference type="AlphaFoldDB" id="A0A7R9WW60"/>
<accession>A0A7R9WW60</accession>
<proteinExistence type="predicted"/>
<gene>
    <name evidence="1" type="ORF">CAUS1442_LOCUS7944</name>
</gene>
<protein>
    <submittedName>
        <fullName evidence="1">Uncharacterized protein</fullName>
    </submittedName>
</protein>
<reference evidence="1" key="1">
    <citation type="submission" date="2021-01" db="EMBL/GenBank/DDBJ databases">
        <authorList>
            <person name="Corre E."/>
            <person name="Pelletier E."/>
            <person name="Niang G."/>
            <person name="Scheremetjew M."/>
            <person name="Finn R."/>
            <person name="Kale V."/>
            <person name="Holt S."/>
            <person name="Cochrane G."/>
            <person name="Meng A."/>
            <person name="Brown T."/>
            <person name="Cohen L."/>
        </authorList>
    </citation>
    <scope>NUCLEOTIDE SEQUENCE</scope>
    <source>
        <strain evidence="1">CCMP3328</strain>
    </source>
</reference>
<sequence length="117" mass="13129">MILLKRTCTGGCDATWSGLAWSGFTHSCVCTWSCACPSGIVSRDHVDDRSDSSIPPTLFCPFATSVYRIKHLGAGFFWIDSQTQDNLRPLSKVMSDLDGRKREDNSNRYLLVDRLHK</sequence>
<name>A0A7R9WW60_9STRA</name>
<organism evidence="1">
    <name type="scientific">Craspedostauros australis</name>
    <dbReference type="NCBI Taxonomy" id="1486917"/>
    <lineage>
        <taxon>Eukaryota</taxon>
        <taxon>Sar</taxon>
        <taxon>Stramenopiles</taxon>
        <taxon>Ochrophyta</taxon>
        <taxon>Bacillariophyta</taxon>
        <taxon>Bacillariophyceae</taxon>
        <taxon>Bacillariophycidae</taxon>
        <taxon>Naviculales</taxon>
        <taxon>Naviculaceae</taxon>
        <taxon>Craspedostauros</taxon>
    </lineage>
</organism>
<evidence type="ECO:0000313" key="1">
    <source>
        <dbReference type="EMBL" id="CAD8335816.1"/>
    </source>
</evidence>